<dbReference type="GeneTree" id="ENSGT00390000013867"/>
<dbReference type="PANTHER" id="PTHR11373">
    <property type="entry name" value="DEOXYNUCLEOSIDE TRIPHOSPHATE TRIPHOSPHOHYDROLASE"/>
    <property type="match status" value="1"/>
</dbReference>
<dbReference type="SMART" id="SM00471">
    <property type="entry name" value="HDc"/>
    <property type="match status" value="1"/>
</dbReference>
<keyword evidence="4" id="KW-1185">Reference proteome</keyword>
<reference evidence="3" key="2">
    <citation type="submission" date="2025-09" db="UniProtKB">
        <authorList>
            <consortium name="Ensembl"/>
        </authorList>
    </citation>
    <scope>IDENTIFICATION</scope>
</reference>
<organism evidence="3 4">
    <name type="scientific">Maylandia zebra</name>
    <name type="common">zebra mbuna</name>
    <dbReference type="NCBI Taxonomy" id="106582"/>
    <lineage>
        <taxon>Eukaryota</taxon>
        <taxon>Metazoa</taxon>
        <taxon>Chordata</taxon>
        <taxon>Craniata</taxon>
        <taxon>Vertebrata</taxon>
        <taxon>Euteleostomi</taxon>
        <taxon>Actinopterygii</taxon>
        <taxon>Neopterygii</taxon>
        <taxon>Teleostei</taxon>
        <taxon>Neoteleostei</taxon>
        <taxon>Acanthomorphata</taxon>
        <taxon>Ovalentaria</taxon>
        <taxon>Cichlomorphae</taxon>
        <taxon>Cichliformes</taxon>
        <taxon>Cichlidae</taxon>
        <taxon>African cichlids</taxon>
        <taxon>Pseudocrenilabrinae</taxon>
        <taxon>Haplochromini</taxon>
        <taxon>Maylandia</taxon>
        <taxon>Maylandia zebra complex</taxon>
    </lineage>
</organism>
<dbReference type="InterPro" id="IPR006674">
    <property type="entry name" value="HD_domain"/>
</dbReference>
<dbReference type="GO" id="GO:0051607">
    <property type="term" value="P:defense response to virus"/>
    <property type="evidence" value="ECO:0007669"/>
    <property type="project" value="TreeGrafter"/>
</dbReference>
<evidence type="ECO:0000313" key="4">
    <source>
        <dbReference type="Proteomes" id="UP000265160"/>
    </source>
</evidence>
<dbReference type="InterPro" id="IPR003607">
    <property type="entry name" value="HD/PDEase_dom"/>
</dbReference>
<dbReference type="Gene3D" id="1.10.3210.10">
    <property type="entry name" value="Hypothetical protein af1432"/>
    <property type="match status" value="1"/>
</dbReference>
<dbReference type="STRING" id="106582.ENSMZEP00005002852"/>
<dbReference type="Pfam" id="PF01966">
    <property type="entry name" value="HD"/>
    <property type="match status" value="1"/>
</dbReference>
<comment type="similarity">
    <text evidence="1">Belongs to the SAMHD1 family.</text>
</comment>
<dbReference type="Proteomes" id="UP000265160">
    <property type="component" value="Unplaced"/>
</dbReference>
<feature type="domain" description="HD/PDEase" evidence="2">
    <location>
        <begin position="58"/>
        <end position="164"/>
    </location>
</feature>
<sequence length="188" mass="21649">SQECSQINLSNLRIVFNDPIHGHIELHPLLVKIIDTPQFQRLRNIKQLGGGYFVFPGASHNRFEHSIGVGHLAGELAKTLKLKQPELDISERDVLCVQIAGLCHDLGHGPFSHLFDGMFNPEADPEHKDWKGCFLFYICLVISRECLLALSLDVNLTIAFRKKKCEHFLSWLWFYVFLSTQFKNWYIV</sequence>
<dbReference type="GO" id="GO:0045088">
    <property type="term" value="P:regulation of innate immune response"/>
    <property type="evidence" value="ECO:0007669"/>
    <property type="project" value="TreeGrafter"/>
</dbReference>
<dbReference type="PANTHER" id="PTHR11373:SF4">
    <property type="entry name" value="DEOXYNUCLEOSIDE TRIPHOSPHATE TRIPHOSPHOHYDROLASE SAMHD1"/>
    <property type="match status" value="1"/>
</dbReference>
<dbReference type="GO" id="GO:0006203">
    <property type="term" value="P:dGTP catabolic process"/>
    <property type="evidence" value="ECO:0007669"/>
    <property type="project" value="TreeGrafter"/>
</dbReference>
<proteinExistence type="inferred from homology"/>
<dbReference type="Ensembl" id="ENSMZET00005002968.1">
    <property type="protein sequence ID" value="ENSMZEP00005002852.1"/>
    <property type="gene ID" value="ENSMZEG00005002220.1"/>
</dbReference>
<name>A0A3P9AZF3_9CICH</name>
<dbReference type="GO" id="GO:0005634">
    <property type="term" value="C:nucleus"/>
    <property type="evidence" value="ECO:0007669"/>
    <property type="project" value="TreeGrafter"/>
</dbReference>
<protein>
    <recommendedName>
        <fullName evidence="2">HD/PDEase domain-containing protein</fullName>
    </recommendedName>
</protein>
<dbReference type="InterPro" id="IPR050135">
    <property type="entry name" value="dGTPase-like"/>
</dbReference>
<evidence type="ECO:0000256" key="1">
    <source>
        <dbReference type="ARBA" id="ARBA00005776"/>
    </source>
</evidence>
<reference evidence="3" key="1">
    <citation type="submission" date="2025-08" db="UniProtKB">
        <authorList>
            <consortium name="Ensembl"/>
        </authorList>
    </citation>
    <scope>IDENTIFICATION</scope>
</reference>
<dbReference type="AlphaFoldDB" id="A0A3P9AZF3"/>
<evidence type="ECO:0000259" key="2">
    <source>
        <dbReference type="SMART" id="SM00471"/>
    </source>
</evidence>
<dbReference type="SUPFAM" id="SSF109604">
    <property type="entry name" value="HD-domain/PDEase-like"/>
    <property type="match status" value="1"/>
</dbReference>
<evidence type="ECO:0000313" key="3">
    <source>
        <dbReference type="Ensembl" id="ENSMZEP00005002852.1"/>
    </source>
</evidence>
<dbReference type="GO" id="GO:0008832">
    <property type="term" value="F:dGTPase activity"/>
    <property type="evidence" value="ECO:0007669"/>
    <property type="project" value="TreeGrafter"/>
</dbReference>
<dbReference type="CDD" id="cd00077">
    <property type="entry name" value="HDc"/>
    <property type="match status" value="1"/>
</dbReference>
<accession>A0A3P9AZF3</accession>